<reference evidence="5 6" key="1">
    <citation type="submission" date="2018-03" db="EMBL/GenBank/DDBJ databases">
        <title>Comparative analysis of microorganisms from saline springs in Andes Mountain Range, Colombia.</title>
        <authorList>
            <person name="Rubin E."/>
        </authorList>
    </citation>
    <scope>NUCLEOTIDE SEQUENCE [LARGE SCALE GENOMIC DNA]</scope>
    <source>
        <strain evidence="5 6">CG 23</strain>
    </source>
</reference>
<organism evidence="5 6">
    <name type="scientific">Isoptericola halotolerans</name>
    <dbReference type="NCBI Taxonomy" id="300560"/>
    <lineage>
        <taxon>Bacteria</taxon>
        <taxon>Bacillati</taxon>
        <taxon>Actinomycetota</taxon>
        <taxon>Actinomycetes</taxon>
        <taxon>Micrococcales</taxon>
        <taxon>Promicromonosporaceae</taxon>
        <taxon>Isoptericola</taxon>
    </lineage>
</organism>
<dbReference type="PANTHER" id="PTHR11712">
    <property type="entry name" value="POLYKETIDE SYNTHASE-RELATED"/>
    <property type="match status" value="1"/>
</dbReference>
<comment type="similarity">
    <text evidence="1 3">Belongs to the thiolase-like superfamily. Beta-ketoacyl-ACP synthases family.</text>
</comment>
<proteinExistence type="inferred from homology"/>
<dbReference type="SMART" id="SM00825">
    <property type="entry name" value="PKS_KS"/>
    <property type="match status" value="1"/>
</dbReference>
<dbReference type="Pfam" id="PF00109">
    <property type="entry name" value="ketoacyl-synt"/>
    <property type="match status" value="1"/>
</dbReference>
<dbReference type="InterPro" id="IPR016039">
    <property type="entry name" value="Thiolase-like"/>
</dbReference>
<dbReference type="EMBL" id="PVTX01000002">
    <property type="protein sequence ID" value="PRZ08691.1"/>
    <property type="molecule type" value="Genomic_DNA"/>
</dbReference>
<dbReference type="InterPro" id="IPR000794">
    <property type="entry name" value="Beta-ketoacyl_synthase"/>
</dbReference>
<dbReference type="InterPro" id="IPR020841">
    <property type="entry name" value="PKS_Beta-ketoAc_synthase_dom"/>
</dbReference>
<dbReference type="PANTHER" id="PTHR11712:SF336">
    <property type="entry name" value="3-OXOACYL-[ACYL-CARRIER-PROTEIN] SYNTHASE, MITOCHONDRIAL"/>
    <property type="match status" value="1"/>
</dbReference>
<keyword evidence="2 3" id="KW-0808">Transferase</keyword>
<dbReference type="CDD" id="cd00834">
    <property type="entry name" value="KAS_I_II"/>
    <property type="match status" value="1"/>
</dbReference>
<evidence type="ECO:0000256" key="1">
    <source>
        <dbReference type="ARBA" id="ARBA00008467"/>
    </source>
</evidence>
<evidence type="ECO:0000313" key="6">
    <source>
        <dbReference type="Proteomes" id="UP000239895"/>
    </source>
</evidence>
<comment type="caution">
    <text evidence="5">The sequence shown here is derived from an EMBL/GenBank/DDBJ whole genome shotgun (WGS) entry which is preliminary data.</text>
</comment>
<evidence type="ECO:0000259" key="4">
    <source>
        <dbReference type="PROSITE" id="PS52004"/>
    </source>
</evidence>
<dbReference type="Pfam" id="PF02801">
    <property type="entry name" value="Ketoacyl-synt_C"/>
    <property type="match status" value="1"/>
</dbReference>
<evidence type="ECO:0000313" key="5">
    <source>
        <dbReference type="EMBL" id="PRZ08691.1"/>
    </source>
</evidence>
<dbReference type="SUPFAM" id="SSF53901">
    <property type="entry name" value="Thiolase-like"/>
    <property type="match status" value="2"/>
</dbReference>
<keyword evidence="6" id="KW-1185">Reference proteome</keyword>
<dbReference type="PROSITE" id="PS52004">
    <property type="entry name" value="KS3_2"/>
    <property type="match status" value="1"/>
</dbReference>
<gene>
    <name evidence="5" type="ORF">BCL65_102233</name>
</gene>
<dbReference type="InterPro" id="IPR014030">
    <property type="entry name" value="Ketoacyl_synth_N"/>
</dbReference>
<name>A0ABX5EKM7_9MICO</name>
<accession>A0ABX5EKM7</accession>
<evidence type="ECO:0000256" key="2">
    <source>
        <dbReference type="ARBA" id="ARBA00022679"/>
    </source>
</evidence>
<dbReference type="Proteomes" id="UP000239895">
    <property type="component" value="Unassembled WGS sequence"/>
</dbReference>
<protein>
    <submittedName>
        <fullName evidence="5">3-oxoacyl-[acyl-carrier-protein] synthase II</fullName>
    </submittedName>
</protein>
<dbReference type="RefSeq" id="WP_106265608.1">
    <property type="nucleotide sequence ID" value="NZ_PVTX01000002.1"/>
</dbReference>
<evidence type="ECO:0000256" key="3">
    <source>
        <dbReference type="RuleBase" id="RU003694"/>
    </source>
</evidence>
<sequence>MRRAVITGIGAVTPLGLTATETWTGLRDGANGVSALKEPWAEGLPVHVAARVDDVFADALQVREVRRTDRVAQLTLVAGRAAWADAGSPDVEPERLGVAVGTANGGYGTTLAQHTLLDERGQRGVSPHAVTMVMANSPAAWLSIDLGAKAGARAPVTACAAGSEAIGMGRQAILADEADVYVCGGVEASVLDLVIAAFSRARAMSSRTDDPETASRPFDATRDGFVMGEGSAMVVLEEESHARARGATILGAVEGFSLTSDAHDIVGGEPVNQARTIGLALRSAQVTPSDVGLVHAHATSTPAGDLNEARALRSVGVAAPVTATKGATGHLLGGSGPLGVLAALGAMRDGVVPPTLHTTRLDPEVDLDVVTAPRATTAEVALVDAFGFGGHSAALVLTRS</sequence>
<feature type="domain" description="Ketosynthase family 3 (KS3)" evidence="4">
    <location>
        <begin position="1"/>
        <end position="399"/>
    </location>
</feature>
<dbReference type="InterPro" id="IPR014031">
    <property type="entry name" value="Ketoacyl_synth_C"/>
</dbReference>
<dbReference type="Gene3D" id="3.40.47.10">
    <property type="match status" value="1"/>
</dbReference>